<dbReference type="AlphaFoldDB" id="A0A8T4HCL5"/>
<proteinExistence type="predicted"/>
<evidence type="ECO:0008006" key="4">
    <source>
        <dbReference type="Google" id="ProtNLM"/>
    </source>
</evidence>
<feature type="transmembrane region" description="Helical" evidence="1">
    <location>
        <begin position="6"/>
        <end position="28"/>
    </location>
</feature>
<organism evidence="2 3">
    <name type="scientific">Rhinopithecimicrobium faecis</name>
    <dbReference type="NCBI Taxonomy" id="2820698"/>
    <lineage>
        <taxon>Bacteria</taxon>
        <taxon>Pseudomonadati</taxon>
        <taxon>Bacteroidota</taxon>
        <taxon>Sphingobacteriia</taxon>
        <taxon>Sphingobacteriales</taxon>
        <taxon>Sphingobacteriaceae</taxon>
        <taxon>Rhinopithecimicrobium</taxon>
    </lineage>
</organism>
<gene>
    <name evidence="2" type="ORF">J5U18_11670</name>
</gene>
<dbReference type="EMBL" id="JAGKSB010000014">
    <property type="protein sequence ID" value="MBP3944203.1"/>
    <property type="molecule type" value="Genomic_DNA"/>
</dbReference>
<reference evidence="2" key="1">
    <citation type="submission" date="2021-03" db="EMBL/GenBank/DDBJ databases">
        <authorList>
            <person name="Lu T."/>
            <person name="Wang Q."/>
            <person name="Han X."/>
        </authorList>
    </citation>
    <scope>NUCLEOTIDE SEQUENCE</scope>
    <source>
        <strain evidence="2">WQ 2009</strain>
    </source>
</reference>
<protein>
    <recommendedName>
        <fullName evidence="4">DUF4328 domain-containing protein</fullName>
    </recommendedName>
</protein>
<keyword evidence="3" id="KW-1185">Reference proteome</keyword>
<feature type="transmembrane region" description="Helical" evidence="1">
    <location>
        <begin position="40"/>
        <end position="58"/>
    </location>
</feature>
<evidence type="ECO:0000256" key="1">
    <source>
        <dbReference type="SAM" id="Phobius"/>
    </source>
</evidence>
<feature type="transmembrane region" description="Helical" evidence="1">
    <location>
        <begin position="108"/>
        <end position="125"/>
    </location>
</feature>
<name>A0A8T4HCL5_9SPHI</name>
<keyword evidence="1" id="KW-0472">Membrane</keyword>
<evidence type="ECO:0000313" key="3">
    <source>
        <dbReference type="Proteomes" id="UP000679691"/>
    </source>
</evidence>
<keyword evidence="1" id="KW-0812">Transmembrane</keyword>
<keyword evidence="1" id="KW-1133">Transmembrane helix</keyword>
<dbReference type="Proteomes" id="UP000679691">
    <property type="component" value="Unassembled WGS sequence"/>
</dbReference>
<sequence length="150" mass="17651">MKPEMMNLFIAALVIRIIIWILFALNIRKTLLLIKPENRCLLPSQVWGVAIPLFNIYWNFEVAKKLTDSINNEFYDRKIAVEEDPTLKVGRLYAWLFLASNIPVNSSLIIWVGLLSFVFFINYWIKISAIKKLLVKHNELKDQEVFEHED</sequence>
<evidence type="ECO:0000313" key="2">
    <source>
        <dbReference type="EMBL" id="MBP3944203.1"/>
    </source>
</evidence>
<accession>A0A8T4HCL5</accession>
<comment type="caution">
    <text evidence="2">The sequence shown here is derived from an EMBL/GenBank/DDBJ whole genome shotgun (WGS) entry which is preliminary data.</text>
</comment>